<proteinExistence type="predicted"/>
<dbReference type="Proteomes" id="UP000197334">
    <property type="component" value="Unassembled WGS sequence"/>
</dbReference>
<name>A0A246S1J5_9GAMM</name>
<protein>
    <submittedName>
        <fullName evidence="1">Uncharacterized protein</fullName>
    </submittedName>
</protein>
<accession>A0A246S1J5</accession>
<reference evidence="1 2" key="1">
    <citation type="submission" date="2014-08" db="EMBL/GenBank/DDBJ databases">
        <title>Draft genome sequence of a novel L-asparaginase producing marine bacterium, Halomonas campaniensis.</title>
        <authorList>
            <person name="Sundarakrishnan B."/>
            <person name="Moushumi Priya A."/>
            <person name="Raman G."/>
            <person name="Sakthivel N."/>
            <person name="Park S."/>
            <person name="Jayachandran S."/>
        </authorList>
    </citation>
    <scope>NUCLEOTIDE SEQUENCE [LARGE SCALE GENOMIC DNA]</scope>
    <source>
        <strain evidence="1 2">SK03</strain>
    </source>
</reference>
<dbReference type="AlphaFoldDB" id="A0A246S1J5"/>
<evidence type="ECO:0000313" key="2">
    <source>
        <dbReference type="Proteomes" id="UP000197334"/>
    </source>
</evidence>
<evidence type="ECO:0000313" key="1">
    <source>
        <dbReference type="EMBL" id="OWV29655.1"/>
    </source>
</evidence>
<dbReference type="EMBL" id="JPUA01000028">
    <property type="protein sequence ID" value="OWV29655.1"/>
    <property type="molecule type" value="Genomic_DNA"/>
</dbReference>
<keyword evidence="2" id="KW-1185">Reference proteome</keyword>
<sequence>MLIKCGRMQTLRAAYNFKRLNASFFPGCTVRRYGVSETDGSAEGMEITALVAIKFLIFQMIRLLLLIR</sequence>
<comment type="caution">
    <text evidence="1">The sequence shown here is derived from an EMBL/GenBank/DDBJ whole genome shotgun (WGS) entry which is preliminary data.</text>
</comment>
<organism evidence="1 2">
    <name type="scientific">Halomonas campaniensis</name>
    <dbReference type="NCBI Taxonomy" id="213554"/>
    <lineage>
        <taxon>Bacteria</taxon>
        <taxon>Pseudomonadati</taxon>
        <taxon>Pseudomonadota</taxon>
        <taxon>Gammaproteobacteria</taxon>
        <taxon>Oceanospirillales</taxon>
        <taxon>Halomonadaceae</taxon>
        <taxon>Halomonas</taxon>
    </lineage>
</organism>
<gene>
    <name evidence="1" type="ORF">JI62_10375</name>
</gene>